<dbReference type="SUPFAM" id="SSF49764">
    <property type="entry name" value="HSP20-like chaperones"/>
    <property type="match status" value="1"/>
</dbReference>
<feature type="compositionally biased region" description="Polar residues" evidence="2">
    <location>
        <begin position="247"/>
        <end position="265"/>
    </location>
</feature>
<sequence>MTLTPDSRAPSRYTSHSKRHASFNSPREVPLPSPTLNDVPNPFSLLSNVQYSSQPASSSKAQESPSFDCTPTPASTSRQPLTRQLSVGSITPPTHEPRPSISRVNSDHASLLTSNPSAIYPTPRPFSLPQSVSYSGRLLCCTPHSTPPPPPTPSTNTEIPHIPSRLLDRFSSASLPLPSQIPFHTLPKATSPSNDLPSTVSRSPTPEMPSRLDRFGLRFPPLEEIRSSSSSSSSGSRDSISTTDSSVNADFSTSLRASEKPSSPTKVAFPSRANDASPTASNPRPQPRPVSPFRAPQPPTQPRRAAPTAADFNTAMRRFMTPAQPPPSSYPPPEPPVILPAEPSDDITMSSSRSQAPYVPFLCHAPPPPDSWIQVETTMSEYRLHVRLPGFSREGITLATKRRRILHVVADSWDNGGGHFDRRISFGYDADLVQVRAEFDGVMLRIIIPRRDSSAHFDIPLYDGHARPSTPGQYLSGLRADLDTKTSTTTTTQK</sequence>
<feature type="compositionally biased region" description="Low complexity" evidence="2">
    <location>
        <begin position="227"/>
        <end position="246"/>
    </location>
</feature>
<keyword evidence="5" id="KW-1185">Reference proteome</keyword>
<dbReference type="EMBL" id="NHYD01003965">
    <property type="protein sequence ID" value="PPQ68036.1"/>
    <property type="molecule type" value="Genomic_DNA"/>
</dbReference>
<feature type="compositionally biased region" description="Basic and acidic residues" evidence="2">
    <location>
        <begin position="210"/>
        <end position="226"/>
    </location>
</feature>
<accession>A0A409VPA6</accession>
<dbReference type="Proteomes" id="UP000283269">
    <property type="component" value="Unassembled WGS sequence"/>
</dbReference>
<feature type="compositionally biased region" description="Low complexity" evidence="2">
    <location>
        <begin position="485"/>
        <end position="494"/>
    </location>
</feature>
<protein>
    <recommendedName>
        <fullName evidence="3">SHSP domain-containing protein</fullName>
    </recommendedName>
</protein>
<dbReference type="Gene3D" id="2.60.40.790">
    <property type="match status" value="1"/>
</dbReference>
<dbReference type="AlphaFoldDB" id="A0A409VPA6"/>
<evidence type="ECO:0000259" key="3">
    <source>
        <dbReference type="PROSITE" id="PS01031"/>
    </source>
</evidence>
<gene>
    <name evidence="4" type="ORF">CVT25_014497</name>
</gene>
<dbReference type="PROSITE" id="PS01031">
    <property type="entry name" value="SHSP"/>
    <property type="match status" value="1"/>
</dbReference>
<comment type="similarity">
    <text evidence="1">Belongs to the small heat shock protein (HSP20) family.</text>
</comment>
<dbReference type="InParanoid" id="A0A409VPA6"/>
<dbReference type="CDD" id="cd06464">
    <property type="entry name" value="ACD_sHsps-like"/>
    <property type="match status" value="1"/>
</dbReference>
<organism evidence="4 5">
    <name type="scientific">Psilocybe cyanescens</name>
    <dbReference type="NCBI Taxonomy" id="93625"/>
    <lineage>
        <taxon>Eukaryota</taxon>
        <taxon>Fungi</taxon>
        <taxon>Dikarya</taxon>
        <taxon>Basidiomycota</taxon>
        <taxon>Agaricomycotina</taxon>
        <taxon>Agaricomycetes</taxon>
        <taxon>Agaricomycetidae</taxon>
        <taxon>Agaricales</taxon>
        <taxon>Agaricineae</taxon>
        <taxon>Strophariaceae</taxon>
        <taxon>Psilocybe</taxon>
    </lineage>
</organism>
<feature type="compositionally biased region" description="Polar residues" evidence="2">
    <location>
        <begin position="188"/>
        <end position="204"/>
    </location>
</feature>
<proteinExistence type="inferred from homology"/>
<comment type="caution">
    <text evidence="4">The sequence shown here is derived from an EMBL/GenBank/DDBJ whole genome shotgun (WGS) entry which is preliminary data.</text>
</comment>
<feature type="compositionally biased region" description="Polar residues" evidence="2">
    <location>
        <begin position="274"/>
        <end position="283"/>
    </location>
</feature>
<dbReference type="InterPro" id="IPR008978">
    <property type="entry name" value="HSP20-like_chaperone"/>
</dbReference>
<feature type="domain" description="SHSP" evidence="3">
    <location>
        <begin position="364"/>
        <end position="465"/>
    </location>
</feature>
<evidence type="ECO:0000313" key="5">
    <source>
        <dbReference type="Proteomes" id="UP000283269"/>
    </source>
</evidence>
<feature type="region of interest" description="Disordered" evidence="2">
    <location>
        <begin position="178"/>
        <end position="307"/>
    </location>
</feature>
<dbReference type="OrthoDB" id="1431247at2759"/>
<evidence type="ECO:0000256" key="2">
    <source>
        <dbReference type="SAM" id="MobiDB-lite"/>
    </source>
</evidence>
<name>A0A409VPA6_PSICY</name>
<feature type="compositionally biased region" description="Pro residues" evidence="2">
    <location>
        <begin position="284"/>
        <end position="301"/>
    </location>
</feature>
<evidence type="ECO:0000313" key="4">
    <source>
        <dbReference type="EMBL" id="PPQ68036.1"/>
    </source>
</evidence>
<feature type="region of interest" description="Disordered" evidence="2">
    <location>
        <begin position="474"/>
        <end position="494"/>
    </location>
</feature>
<dbReference type="InterPro" id="IPR002068">
    <property type="entry name" value="A-crystallin/Hsp20_dom"/>
</dbReference>
<evidence type="ECO:0000256" key="1">
    <source>
        <dbReference type="PROSITE-ProRule" id="PRU00285"/>
    </source>
</evidence>
<dbReference type="PRINTS" id="PR01217">
    <property type="entry name" value="PRICHEXTENSN"/>
</dbReference>
<feature type="region of interest" description="Disordered" evidence="2">
    <location>
        <begin position="1"/>
        <end position="109"/>
    </location>
</feature>
<reference evidence="4 5" key="1">
    <citation type="journal article" date="2018" name="Evol. Lett.">
        <title>Horizontal gene cluster transfer increased hallucinogenic mushroom diversity.</title>
        <authorList>
            <person name="Reynolds H.T."/>
            <person name="Vijayakumar V."/>
            <person name="Gluck-Thaler E."/>
            <person name="Korotkin H.B."/>
            <person name="Matheny P.B."/>
            <person name="Slot J.C."/>
        </authorList>
    </citation>
    <scope>NUCLEOTIDE SEQUENCE [LARGE SCALE GENOMIC DNA]</scope>
    <source>
        <strain evidence="4 5">2631</strain>
    </source>
</reference>
<feature type="compositionally biased region" description="Polar residues" evidence="2">
    <location>
        <begin position="34"/>
        <end position="92"/>
    </location>
</feature>